<accession>A0A1R3H5V3</accession>
<dbReference type="SMART" id="SM00579">
    <property type="entry name" value="FBD"/>
    <property type="match status" value="1"/>
</dbReference>
<protein>
    <recommendedName>
        <fullName evidence="8">F-box domain-containing protein</fullName>
    </recommendedName>
</protein>
<dbReference type="Pfam" id="PF00646">
    <property type="entry name" value="F-box"/>
    <property type="match status" value="1"/>
</dbReference>
<gene>
    <name evidence="6" type="ORF">CCACVL1_21465</name>
</gene>
<evidence type="ECO:0008006" key="8">
    <source>
        <dbReference type="Google" id="ProtNLM"/>
    </source>
</evidence>
<dbReference type="SUPFAM" id="SSF52058">
    <property type="entry name" value="L domain-like"/>
    <property type="match status" value="1"/>
</dbReference>
<dbReference type="SMART" id="SM00256">
    <property type="entry name" value="FBOX"/>
    <property type="match status" value="2"/>
</dbReference>
<dbReference type="InterPro" id="IPR036388">
    <property type="entry name" value="WH-like_DNA-bd_sf"/>
</dbReference>
<dbReference type="Gramene" id="OMO65640">
    <property type="protein sequence ID" value="OMO65640"/>
    <property type="gene ID" value="CCACVL1_21465"/>
</dbReference>
<dbReference type="InterPro" id="IPR006566">
    <property type="entry name" value="FBD"/>
</dbReference>
<dbReference type="OrthoDB" id="1939276at2759"/>
<feature type="region of interest" description="Disordered" evidence="3">
    <location>
        <begin position="117"/>
        <end position="142"/>
    </location>
</feature>
<keyword evidence="7" id="KW-1185">Reference proteome</keyword>
<evidence type="ECO:0000259" key="4">
    <source>
        <dbReference type="SMART" id="SM00256"/>
    </source>
</evidence>
<feature type="domain" description="FBD" evidence="5">
    <location>
        <begin position="441"/>
        <end position="529"/>
    </location>
</feature>
<evidence type="ECO:0000256" key="1">
    <source>
        <dbReference type="ARBA" id="ARBA00022737"/>
    </source>
</evidence>
<feature type="domain" description="F-box" evidence="4">
    <location>
        <begin position="26"/>
        <end position="66"/>
    </location>
</feature>
<evidence type="ECO:0000313" key="7">
    <source>
        <dbReference type="Proteomes" id="UP000188268"/>
    </source>
</evidence>
<dbReference type="STRING" id="210143.A0A1R3H5V3"/>
<dbReference type="Gene3D" id="1.10.10.10">
    <property type="entry name" value="Winged helix-like DNA-binding domain superfamily/Winged helix DNA-binding domain"/>
    <property type="match status" value="1"/>
</dbReference>
<dbReference type="Pfam" id="PF23622">
    <property type="entry name" value="LRR_At1g61320_AtMIF1"/>
    <property type="match status" value="2"/>
</dbReference>
<dbReference type="Proteomes" id="UP000188268">
    <property type="component" value="Unassembled WGS sequence"/>
</dbReference>
<dbReference type="PANTHER" id="PTHR31900:SF34">
    <property type="entry name" value="EMB|CAB62440.1-RELATED"/>
    <property type="match status" value="1"/>
</dbReference>
<name>A0A1R3H5V3_COCAP</name>
<dbReference type="InterPro" id="IPR058922">
    <property type="entry name" value="WHD_DRP"/>
</dbReference>
<dbReference type="PANTHER" id="PTHR31900">
    <property type="entry name" value="F-BOX/RNI SUPERFAMILY PROTEIN-RELATED"/>
    <property type="match status" value="1"/>
</dbReference>
<sequence length="1441" mass="165863">MGEFVETSSKRQRVCEEEIVDRISSLPDSVLVHILSCLPTKDAVRTVLVPRFRHLCNFLTTLTFDSSWYGGDEYGCKEFFDYVRLVLIYHQNGTIEKFALKVDVNFLFSKKVDNANDEDNHNDDDDDDDEVNHNDDDDDDEDNHVEYEDLYLAGLEKRKASEVDSWIHLAMRKNVKVLHLDFLLYGEPKPNASYRLPSVVFRGKYLTELKLVACEIKPVGKIQLNCLKRLFLKDVVLNDETINRILSGCLVLEELSLIHCYGLSRLGFGNPSIKSLILNHALEDDRVEISCPNIESLDIAGYTDLVDLVDVSSVVDSSISLGYFTGSLEEYKSLEALFKKLGRCKMFSLCNSCILVYSIWQLRNQTGLLFGWKCLEFEVELTKWHLPGISCLLRTSPHLETLAMYIYPEDDKTFRLDNCEWAKQYDFDGGSFWRLQEGTFHCLEKQLKTIKIYGGYITEPYVIDTVEFLLKNATVLEKLEISTNKTLKHSHQAYYSRRKVELTTEQRLEFSQKLLSLPRASPRAVIRSLMQEMGEIVGTSSKTPRVLEEEVVDRISSLPDSVIIHILSFLPTQDAVRTVAVPIFRHLWNFLPILTFDHSQYSDKYEVNGGGFHVNEYFLAFIRHVLMFHQNKTIDKFFLKMDLNLGYFRGAKPQHLFFAISDLNREKSMSSEVDSWVHFAMRKEVKDLDLAFVTPRYYVEPKARYRLPSVVFRGKHLVKMKLVGCEIIASDRIELNCLKQLVMGTVVVNNENINKILCGCSVLEELSLDFCYGLNKLSFRNPSIKRLKVFQGNPEGEGRRLEISCPNIESLDISGCMNLVDLANVSSVVDFSIAFMWGLEESREHQTIKEHFNKLSGGKIFRACARCILVFTSWQLLNQPNELFGWKSLEFKLCPSKWYQPGIYGLLRSSPCLETLAMYICTECEPRYPLADDECQWMKSYDFDGEKFWRSQEGTFHCLEKNLKSIKIYGHISEPYVIDMIEFLLKNAMVLEKLEISSQKTFRPFPKTNCCPQKVELTTEQRQEFSQKDYEISKHDLINLWMAQGFIQPPNRGQSLEDVGHDYFMALLWRSFFQEPKEDGSGNIESCKMHDLMHDLGKSVAGIECSLTNLEGEHVDENTRHVSLGETFYLSSWEIPVRVSCATETFSSRRSNRHSGRLSELSMLNNLRGQLEIFLLSDTYHPEIGASYLKEKLYLESLFLVGLNEMVFESLQPHPNLKNLKGWWKEDKESIEATPTTTQELLLPYFPHLSTLIIRDCPKLTSSFPLFPTLNNDLQWWNTGTRPLQQTLRMRIKGEITSASNTLLPLSNLKCLSLYGIENVVLEELLQDGRFTCLESLHINSYPELTLFPNEVNGLTSLHELSLYNCPNLMDLPSWIPSLTSLRELAIGYCPKIATLPPGMSRLTNLHHLKITECPHLTERCQSDTDANWSQISHVPDIVYY</sequence>
<dbReference type="SUPFAM" id="SSF81383">
    <property type="entry name" value="F-box domain"/>
    <property type="match status" value="2"/>
</dbReference>
<dbReference type="EMBL" id="AWWV01012612">
    <property type="protein sequence ID" value="OMO65640.1"/>
    <property type="molecule type" value="Genomic_DNA"/>
</dbReference>
<evidence type="ECO:0000256" key="2">
    <source>
        <dbReference type="ARBA" id="ARBA00022821"/>
    </source>
</evidence>
<dbReference type="InterPro" id="IPR050232">
    <property type="entry name" value="FBL13/AtMIF1-like"/>
</dbReference>
<evidence type="ECO:0000256" key="3">
    <source>
        <dbReference type="SAM" id="MobiDB-lite"/>
    </source>
</evidence>
<evidence type="ECO:0000313" key="6">
    <source>
        <dbReference type="EMBL" id="OMO65640.1"/>
    </source>
</evidence>
<dbReference type="Pfam" id="PF23559">
    <property type="entry name" value="WHD_DRP"/>
    <property type="match status" value="1"/>
</dbReference>
<dbReference type="InterPro" id="IPR036047">
    <property type="entry name" value="F-box-like_dom_sf"/>
</dbReference>
<dbReference type="InterPro" id="IPR032675">
    <property type="entry name" value="LRR_dom_sf"/>
</dbReference>
<reference evidence="6 7" key="1">
    <citation type="submission" date="2013-09" db="EMBL/GenBank/DDBJ databases">
        <title>Corchorus capsularis genome sequencing.</title>
        <authorList>
            <person name="Alam M."/>
            <person name="Haque M.S."/>
            <person name="Islam M.S."/>
            <person name="Emdad E.M."/>
            <person name="Islam M.M."/>
            <person name="Ahmed B."/>
            <person name="Halim A."/>
            <person name="Hossen Q.M.M."/>
            <person name="Hossain M.Z."/>
            <person name="Ahmed R."/>
            <person name="Khan M.M."/>
            <person name="Islam R."/>
            <person name="Rashid M.M."/>
            <person name="Khan S.A."/>
            <person name="Rahman M.S."/>
            <person name="Alam M."/>
        </authorList>
    </citation>
    <scope>NUCLEOTIDE SEQUENCE [LARGE SCALE GENOMIC DNA]</scope>
    <source>
        <strain evidence="7">cv. CVL-1</strain>
        <tissue evidence="6">Whole seedling</tissue>
    </source>
</reference>
<keyword evidence="1" id="KW-0677">Repeat</keyword>
<dbReference type="InterPro" id="IPR055357">
    <property type="entry name" value="LRR_At1g61320_AtMIF1"/>
</dbReference>
<dbReference type="Gene3D" id="3.80.10.10">
    <property type="entry name" value="Ribonuclease Inhibitor"/>
    <property type="match status" value="3"/>
</dbReference>
<proteinExistence type="predicted"/>
<feature type="domain" description="F-box" evidence="4">
    <location>
        <begin position="558"/>
        <end position="597"/>
    </location>
</feature>
<organism evidence="6 7">
    <name type="scientific">Corchorus capsularis</name>
    <name type="common">Jute</name>
    <dbReference type="NCBI Taxonomy" id="210143"/>
    <lineage>
        <taxon>Eukaryota</taxon>
        <taxon>Viridiplantae</taxon>
        <taxon>Streptophyta</taxon>
        <taxon>Embryophyta</taxon>
        <taxon>Tracheophyta</taxon>
        <taxon>Spermatophyta</taxon>
        <taxon>Magnoliopsida</taxon>
        <taxon>eudicotyledons</taxon>
        <taxon>Gunneridae</taxon>
        <taxon>Pentapetalae</taxon>
        <taxon>rosids</taxon>
        <taxon>malvids</taxon>
        <taxon>Malvales</taxon>
        <taxon>Malvaceae</taxon>
        <taxon>Grewioideae</taxon>
        <taxon>Apeibeae</taxon>
        <taxon>Corchorus</taxon>
    </lineage>
</organism>
<comment type="caution">
    <text evidence="6">The sequence shown here is derived from an EMBL/GenBank/DDBJ whole genome shotgun (WGS) entry which is preliminary data.</text>
</comment>
<keyword evidence="2" id="KW-0611">Plant defense</keyword>
<evidence type="ECO:0000259" key="5">
    <source>
        <dbReference type="SMART" id="SM00579"/>
    </source>
</evidence>
<dbReference type="GO" id="GO:0006952">
    <property type="term" value="P:defense response"/>
    <property type="evidence" value="ECO:0007669"/>
    <property type="project" value="UniProtKB-KW"/>
</dbReference>
<dbReference type="SUPFAM" id="SSF52047">
    <property type="entry name" value="RNI-like"/>
    <property type="match status" value="1"/>
</dbReference>
<dbReference type="InterPro" id="IPR001810">
    <property type="entry name" value="F-box_dom"/>
</dbReference>